<keyword evidence="1" id="KW-0472">Membrane</keyword>
<keyword evidence="1" id="KW-1133">Transmembrane helix</keyword>
<name>A0A2S2NVA0_SCHGA</name>
<evidence type="ECO:0000256" key="1">
    <source>
        <dbReference type="SAM" id="Phobius"/>
    </source>
</evidence>
<evidence type="ECO:0000313" key="2">
    <source>
        <dbReference type="EMBL" id="MBY20972.1"/>
    </source>
</evidence>
<gene>
    <name evidence="2" type="ORF">g.100071</name>
</gene>
<reference evidence="2" key="1">
    <citation type="submission" date="2018-04" db="EMBL/GenBank/DDBJ databases">
        <title>Transcriptome of Schizaphis graminum biotype I.</title>
        <authorList>
            <person name="Scully E.D."/>
            <person name="Geib S.M."/>
            <person name="Palmer N.A."/>
            <person name="Koch K."/>
            <person name="Bradshaw J."/>
            <person name="Heng-Moss T."/>
            <person name="Sarath G."/>
        </authorList>
    </citation>
    <scope>NUCLEOTIDE SEQUENCE</scope>
</reference>
<proteinExistence type="predicted"/>
<sequence>MNKKKIKKKTKREKNIKHQNKNNLTNLYCIHCMYAIVVCMYTPLEFTGARSLTLTHIYMYINIINQTIKLNNEKKTTKNKQFIARNVTQLKKKNIRVCETRNATNVSVGNDR</sequence>
<dbReference type="AlphaFoldDB" id="A0A2S2NVA0"/>
<keyword evidence="1" id="KW-0812">Transmembrane</keyword>
<protein>
    <submittedName>
        <fullName evidence="2">Uncharacterized protein</fullName>
    </submittedName>
</protein>
<feature type="transmembrane region" description="Helical" evidence="1">
    <location>
        <begin position="24"/>
        <end position="44"/>
    </location>
</feature>
<accession>A0A2S2NVA0</accession>
<organism evidence="2">
    <name type="scientific">Schizaphis graminum</name>
    <name type="common">Green bug aphid</name>
    <dbReference type="NCBI Taxonomy" id="13262"/>
    <lineage>
        <taxon>Eukaryota</taxon>
        <taxon>Metazoa</taxon>
        <taxon>Ecdysozoa</taxon>
        <taxon>Arthropoda</taxon>
        <taxon>Hexapoda</taxon>
        <taxon>Insecta</taxon>
        <taxon>Pterygota</taxon>
        <taxon>Neoptera</taxon>
        <taxon>Paraneoptera</taxon>
        <taxon>Hemiptera</taxon>
        <taxon>Sternorrhyncha</taxon>
        <taxon>Aphidomorpha</taxon>
        <taxon>Aphidoidea</taxon>
        <taxon>Aphididae</taxon>
        <taxon>Aphidini</taxon>
        <taxon>Schizaphis</taxon>
    </lineage>
</organism>
<dbReference type="EMBL" id="GGMR01008353">
    <property type="protein sequence ID" value="MBY20972.1"/>
    <property type="molecule type" value="Transcribed_RNA"/>
</dbReference>